<feature type="region of interest" description="Disordered" evidence="2">
    <location>
        <begin position="31"/>
        <end position="60"/>
    </location>
</feature>
<dbReference type="SUPFAM" id="SSF56563">
    <property type="entry name" value="Major capsid protein gp5"/>
    <property type="match status" value="1"/>
</dbReference>
<gene>
    <name evidence="4" type="ORF">TBK1r_59520</name>
    <name evidence="5" type="ORF">TBK1r_60300</name>
</gene>
<feature type="domain" description="Phage capsid-like C-terminal" evidence="3">
    <location>
        <begin position="178"/>
        <end position="457"/>
    </location>
</feature>
<organism evidence="5 6">
    <name type="scientific">Stieleria magnilauensis</name>
    <dbReference type="NCBI Taxonomy" id="2527963"/>
    <lineage>
        <taxon>Bacteria</taxon>
        <taxon>Pseudomonadati</taxon>
        <taxon>Planctomycetota</taxon>
        <taxon>Planctomycetia</taxon>
        <taxon>Pirellulales</taxon>
        <taxon>Pirellulaceae</taxon>
        <taxon>Stieleria</taxon>
    </lineage>
</organism>
<keyword evidence="6" id="KW-1185">Reference proteome</keyword>
<evidence type="ECO:0000313" key="5">
    <source>
        <dbReference type="EMBL" id="QDV87003.1"/>
    </source>
</evidence>
<dbReference type="EMBL" id="CP036432">
    <property type="protein sequence ID" value="QDV86925.1"/>
    <property type="molecule type" value="Genomic_DNA"/>
</dbReference>
<evidence type="ECO:0000256" key="2">
    <source>
        <dbReference type="SAM" id="MobiDB-lite"/>
    </source>
</evidence>
<dbReference type="InterPro" id="IPR024455">
    <property type="entry name" value="Phage_capsid"/>
</dbReference>
<dbReference type="Proteomes" id="UP000318081">
    <property type="component" value="Chromosome"/>
</dbReference>
<name>A0ABX5XY91_9BACT</name>
<sequence>MIRVLNAKEIREEIAEKQAAALAIGELAEAEGRELTDDEQKEFDSIVGKGKKGTEGYAPGEIDDLEEQLERAEKRQEIQAKILAGRIKSGEVRVSDAPAEVDAPKDFAVPAKARLHGKLKAFDDSDEGEKNAYVAGRWFAAHFLGENGDGTRGHRASKKWLEEHGFSNALSSGDNDGGGLFVPVEMSRAIIRLVENYGIIRSAMDVEPMGSDRKVVPVRVSGMTAYPVAETTTGNEGSNTGTKSSPTWKNIELVARKWKTWCKMSDELNEDSFVSMGDKIAEESALAFAYAEDNAGFNGDSTSAYHGITGILSAAKAGSIYTAATGNTAFSSLDLSDFETMVGQLPDYPGINPTWYISKEGYYASMHRLMMAAGGNTTTNFENGGGPRFLGLPVRFTNVLNKTLTAQTSTKLAVLGDLRMGAKFGDRRMMSLSLSDQRYWDEDQIGIKATERFDINVHSTGTATEAGAILVLQTPGS</sequence>
<dbReference type="RefSeq" id="WP_145218405.1">
    <property type="nucleotide sequence ID" value="NZ_CP036432.1"/>
</dbReference>
<evidence type="ECO:0000259" key="3">
    <source>
        <dbReference type="Pfam" id="PF05065"/>
    </source>
</evidence>
<evidence type="ECO:0000256" key="1">
    <source>
        <dbReference type="ARBA" id="ARBA00004328"/>
    </source>
</evidence>
<reference evidence="5 6" key="1">
    <citation type="submission" date="2019-02" db="EMBL/GenBank/DDBJ databases">
        <title>Deep-cultivation of Planctomycetes and their phenomic and genomic characterization uncovers novel biology.</title>
        <authorList>
            <person name="Wiegand S."/>
            <person name="Jogler M."/>
            <person name="Boedeker C."/>
            <person name="Pinto D."/>
            <person name="Vollmers J."/>
            <person name="Rivas-Marin E."/>
            <person name="Kohn T."/>
            <person name="Peeters S.H."/>
            <person name="Heuer A."/>
            <person name="Rast P."/>
            <person name="Oberbeckmann S."/>
            <person name="Bunk B."/>
            <person name="Jeske O."/>
            <person name="Meyerdierks A."/>
            <person name="Storesund J.E."/>
            <person name="Kallscheuer N."/>
            <person name="Luecker S."/>
            <person name="Lage O.M."/>
            <person name="Pohl T."/>
            <person name="Merkel B.J."/>
            <person name="Hornburger P."/>
            <person name="Mueller R.-W."/>
            <person name="Bruemmer F."/>
            <person name="Labrenz M."/>
            <person name="Spormann A.M."/>
            <person name="Op den Camp H."/>
            <person name="Overmann J."/>
            <person name="Amann R."/>
            <person name="Jetten M.S.M."/>
            <person name="Mascher T."/>
            <person name="Medema M.H."/>
            <person name="Devos D.P."/>
            <person name="Kaster A.-K."/>
            <person name="Ovreas L."/>
            <person name="Rohde M."/>
            <person name="Galperin M.Y."/>
            <person name="Jogler C."/>
        </authorList>
    </citation>
    <scope>NUCLEOTIDE SEQUENCE [LARGE SCALE GENOMIC DNA]</scope>
    <source>
        <strain evidence="5 6">TBK1r</strain>
    </source>
</reference>
<evidence type="ECO:0000313" key="4">
    <source>
        <dbReference type="EMBL" id="QDV86925.1"/>
    </source>
</evidence>
<dbReference type="NCBIfam" id="TIGR01554">
    <property type="entry name" value="major_cap_HK97"/>
    <property type="match status" value="1"/>
</dbReference>
<dbReference type="Gene3D" id="3.30.2400.10">
    <property type="entry name" value="Major capsid protein gp5"/>
    <property type="match status" value="1"/>
</dbReference>
<dbReference type="Gene3D" id="3.30.2320.10">
    <property type="entry name" value="hypothetical protein PF0899 domain"/>
    <property type="match status" value="1"/>
</dbReference>
<proteinExistence type="predicted"/>
<evidence type="ECO:0000313" key="6">
    <source>
        <dbReference type="Proteomes" id="UP000318081"/>
    </source>
</evidence>
<dbReference type="EMBL" id="CP036432">
    <property type="protein sequence ID" value="QDV87003.1"/>
    <property type="molecule type" value="Genomic_DNA"/>
</dbReference>
<accession>A0ABX5XY91</accession>
<dbReference type="Pfam" id="PF05065">
    <property type="entry name" value="Phage_capsid"/>
    <property type="match status" value="1"/>
</dbReference>
<comment type="subcellular location">
    <subcellularLocation>
        <location evidence="1">Virion</location>
    </subcellularLocation>
</comment>
<protein>
    <submittedName>
        <fullName evidence="5">Phage capsid family protein</fullName>
    </submittedName>
</protein>
<dbReference type="InterPro" id="IPR054612">
    <property type="entry name" value="Phage_capsid-like_C"/>
</dbReference>